<keyword evidence="5 7" id="KW-0648">Protein biosynthesis</keyword>
<comment type="function">
    <text evidence="7">Component of the eukaryotic translation initiation factor 3 (eIF-3) complex, which is involved in protein synthesis of a specialized repertoire of mRNAs and, together with other initiation factors, stimulates binding of mRNA and methionyl-tRNAi to the 40S ribosome. The eIF-3 complex specifically targets and initiates translation of a subset of mRNAs involved in cell proliferation.</text>
</comment>
<evidence type="ECO:0000256" key="1">
    <source>
        <dbReference type="ARBA" id="ARBA00022490"/>
    </source>
</evidence>
<dbReference type="Gene3D" id="2.130.10.10">
    <property type="entry name" value="YVTN repeat-like/Quinoprotein amine dehydrogenase"/>
    <property type="match status" value="1"/>
</dbReference>
<evidence type="ECO:0000256" key="3">
    <source>
        <dbReference type="ARBA" id="ARBA00022574"/>
    </source>
</evidence>
<comment type="subcellular location">
    <subcellularLocation>
        <location evidence="7">Cytoplasm</location>
    </subcellularLocation>
</comment>
<keyword evidence="1 7" id="KW-0963">Cytoplasm</keyword>
<feature type="repeat" description="WD" evidence="8">
    <location>
        <begin position="48"/>
        <end position="89"/>
    </location>
</feature>
<sequence>MRPLLLKGHERSLTQVKYNREGDLIFTVAKDKEASIWFSFNGERLGTFIGHGGTIWSIDVDKETFLSATGSADFTAKLWRVETGETVFTFPLDTPVRRVEFNVANDKLLTVTDEVMGFKGSITIFKLNYDDIYNQDTTPVLVVHTKEGFERVTVAGWSYLDKYIIAGHRDGTISKIDAQTGELIDSVKVHDGLVTDLQFSEDRTYFITSSKDKISKILDVDTLKVLKVYETDAPLNSAAITPVKNFVVLGGGQEARDVTTTSANQGKFEARFFHKIFEDEIGRVKGHFGPLNYIAVHPKGTSYASGGEDGYVRVHEFEKSYYDFKYDVEKTAEATANSKLNASDDEE</sequence>
<proteinExistence type="inferred from homology"/>
<evidence type="ECO:0000256" key="8">
    <source>
        <dbReference type="PROSITE-ProRule" id="PRU00221"/>
    </source>
</evidence>
<dbReference type="PANTHER" id="PTHR19877:SF1">
    <property type="entry name" value="EUKARYOTIC TRANSLATION INITIATION FACTOR 3 SUBUNIT I"/>
    <property type="match status" value="1"/>
</dbReference>
<evidence type="ECO:0000256" key="7">
    <source>
        <dbReference type="HAMAP-Rule" id="MF_03008"/>
    </source>
</evidence>
<comment type="caution">
    <text evidence="9">The sequence shown here is derived from an EMBL/GenBank/DDBJ whole genome shotgun (WGS) entry which is preliminary data.</text>
</comment>
<dbReference type="OrthoDB" id="24966at2759"/>
<protein>
    <recommendedName>
        <fullName evidence="7">Eukaryotic translation initiation factor 3 subunit I</fullName>
        <shortName evidence="7">eIF3i</shortName>
    </recommendedName>
    <alternativeName>
        <fullName evidence="7">Eukaryotic translation initiation factor 3 39 kDa subunit homolog</fullName>
        <shortName evidence="7">eIF-3 39 kDa subunit homolog</shortName>
    </alternativeName>
</protein>
<dbReference type="AlphaFoldDB" id="A0A9P8PRA4"/>
<dbReference type="SMART" id="SM00320">
    <property type="entry name" value="WD40"/>
    <property type="match status" value="5"/>
</dbReference>
<dbReference type="GO" id="GO:0001732">
    <property type="term" value="P:formation of cytoplasmic translation initiation complex"/>
    <property type="evidence" value="ECO:0007669"/>
    <property type="project" value="UniProtKB-UniRule"/>
</dbReference>
<evidence type="ECO:0000256" key="2">
    <source>
        <dbReference type="ARBA" id="ARBA00022540"/>
    </source>
</evidence>
<dbReference type="PROSITE" id="PS50294">
    <property type="entry name" value="WD_REPEATS_REGION"/>
    <property type="match status" value="1"/>
</dbReference>
<dbReference type="InterPro" id="IPR027525">
    <property type="entry name" value="eIF3i"/>
</dbReference>
<evidence type="ECO:0000256" key="6">
    <source>
        <dbReference type="ARBA" id="ARBA00038394"/>
    </source>
</evidence>
<comment type="subunit">
    <text evidence="7">Component of the eukaryotic translation initiation factor 3 (eIF-3) complex.</text>
</comment>
<reference evidence="9" key="2">
    <citation type="submission" date="2021-01" db="EMBL/GenBank/DDBJ databases">
        <authorList>
            <person name="Schikora-Tamarit M.A."/>
        </authorList>
    </citation>
    <scope>NUCLEOTIDE SEQUENCE</scope>
    <source>
        <strain evidence="9">CBS6341</strain>
    </source>
</reference>
<dbReference type="InterPro" id="IPR015943">
    <property type="entry name" value="WD40/YVTN_repeat-like_dom_sf"/>
</dbReference>
<dbReference type="HAMAP" id="MF_03008">
    <property type="entry name" value="eIF3i"/>
    <property type="match status" value="1"/>
</dbReference>
<feature type="repeat" description="WD" evidence="8">
    <location>
        <begin position="6"/>
        <end position="37"/>
    </location>
</feature>
<evidence type="ECO:0000313" key="9">
    <source>
        <dbReference type="EMBL" id="KAH3675884.1"/>
    </source>
</evidence>
<comment type="similarity">
    <text evidence="7">Belongs to the eIF-3 subunit I family.</text>
</comment>
<dbReference type="EMBL" id="JAEUBF010000694">
    <property type="protein sequence ID" value="KAH3675884.1"/>
    <property type="molecule type" value="Genomic_DNA"/>
</dbReference>
<keyword evidence="2 7" id="KW-0396">Initiation factor</keyword>
<reference evidence="9" key="1">
    <citation type="journal article" date="2021" name="Open Biol.">
        <title>Shared evolutionary footprints suggest mitochondrial oxidative damage underlies multiple complex I losses in fungi.</title>
        <authorList>
            <person name="Schikora-Tamarit M.A."/>
            <person name="Marcet-Houben M."/>
            <person name="Nosek J."/>
            <person name="Gabaldon T."/>
        </authorList>
    </citation>
    <scope>NUCLEOTIDE SEQUENCE</scope>
    <source>
        <strain evidence="9">CBS6341</strain>
    </source>
</reference>
<dbReference type="Pfam" id="PF24805">
    <property type="entry name" value="EIF3I"/>
    <property type="match status" value="1"/>
</dbReference>
<evidence type="ECO:0000256" key="5">
    <source>
        <dbReference type="ARBA" id="ARBA00022917"/>
    </source>
</evidence>
<gene>
    <name evidence="7" type="primary">TIF34</name>
    <name evidence="9" type="ORF">WICMUC_002454</name>
</gene>
<dbReference type="SUPFAM" id="SSF50978">
    <property type="entry name" value="WD40 repeat-like"/>
    <property type="match status" value="1"/>
</dbReference>
<dbReference type="PANTHER" id="PTHR19877">
    <property type="entry name" value="EUKARYOTIC TRANSLATION INITIATION FACTOR 3 SUBUNIT I"/>
    <property type="match status" value="1"/>
</dbReference>
<organism evidence="9 10">
    <name type="scientific">Wickerhamomyces mucosus</name>
    <dbReference type="NCBI Taxonomy" id="1378264"/>
    <lineage>
        <taxon>Eukaryota</taxon>
        <taxon>Fungi</taxon>
        <taxon>Dikarya</taxon>
        <taxon>Ascomycota</taxon>
        <taxon>Saccharomycotina</taxon>
        <taxon>Saccharomycetes</taxon>
        <taxon>Phaffomycetales</taxon>
        <taxon>Wickerhamomycetaceae</taxon>
        <taxon>Wickerhamomyces</taxon>
    </lineage>
</organism>
<dbReference type="FunFam" id="2.130.10.10:FF:000127">
    <property type="entry name" value="Eukaryotic translation initiation factor 3 subunit I"/>
    <property type="match status" value="1"/>
</dbReference>
<feature type="repeat" description="WD" evidence="8">
    <location>
        <begin position="187"/>
        <end position="228"/>
    </location>
</feature>
<dbReference type="InterPro" id="IPR001680">
    <property type="entry name" value="WD40_rpt"/>
</dbReference>
<evidence type="ECO:0000313" key="10">
    <source>
        <dbReference type="Proteomes" id="UP000769528"/>
    </source>
</evidence>
<dbReference type="InterPro" id="IPR036322">
    <property type="entry name" value="WD40_repeat_dom_sf"/>
</dbReference>
<name>A0A9P8PRA4_9ASCO</name>
<keyword evidence="10" id="KW-1185">Reference proteome</keyword>
<dbReference type="GO" id="GO:0033290">
    <property type="term" value="C:eukaryotic 48S preinitiation complex"/>
    <property type="evidence" value="ECO:0007669"/>
    <property type="project" value="UniProtKB-UniRule"/>
</dbReference>
<comment type="similarity">
    <text evidence="6">Belongs to the WD repeat STRAP family.</text>
</comment>
<evidence type="ECO:0000256" key="4">
    <source>
        <dbReference type="ARBA" id="ARBA00022737"/>
    </source>
</evidence>
<dbReference type="GO" id="GO:0003743">
    <property type="term" value="F:translation initiation factor activity"/>
    <property type="evidence" value="ECO:0007669"/>
    <property type="project" value="UniProtKB-UniRule"/>
</dbReference>
<dbReference type="PROSITE" id="PS50082">
    <property type="entry name" value="WD_REPEATS_2"/>
    <property type="match status" value="3"/>
</dbReference>
<accession>A0A9P8PRA4</accession>
<keyword evidence="3 8" id="KW-0853">WD repeat</keyword>
<dbReference type="Proteomes" id="UP000769528">
    <property type="component" value="Unassembled WGS sequence"/>
</dbReference>
<dbReference type="GO" id="GO:0003723">
    <property type="term" value="F:RNA binding"/>
    <property type="evidence" value="ECO:0007669"/>
    <property type="project" value="TreeGrafter"/>
</dbReference>
<dbReference type="GO" id="GO:0016282">
    <property type="term" value="C:eukaryotic 43S preinitiation complex"/>
    <property type="evidence" value="ECO:0007669"/>
    <property type="project" value="UniProtKB-UniRule"/>
</dbReference>
<keyword evidence="4" id="KW-0677">Repeat</keyword>
<dbReference type="GO" id="GO:0071541">
    <property type="term" value="C:eukaryotic translation initiation factor 3 complex, eIF3m"/>
    <property type="evidence" value="ECO:0007669"/>
    <property type="project" value="TreeGrafter"/>
</dbReference>